<comment type="similarity">
    <text evidence="2 10 12">Belongs to the GrpE family.</text>
</comment>
<dbReference type="EMBL" id="CP011299">
    <property type="protein sequence ID" value="ANF17305.1"/>
    <property type="molecule type" value="Genomic_DNA"/>
</dbReference>
<dbReference type="GO" id="GO:0042803">
    <property type="term" value="F:protein homodimerization activity"/>
    <property type="evidence" value="ECO:0007669"/>
    <property type="project" value="InterPro"/>
</dbReference>
<comment type="function">
    <text evidence="7 10 11">Participates actively in the response to hyperosmotic and heat shock by preventing the aggregation of stress-denatured proteins, in association with DnaK and GrpE. It is the nucleotide exchange factor for DnaK and may function as a thermosensor. Unfolded proteins bind initially to DnaJ; upon interaction with the DnaJ-bound protein, DnaK hydrolyzes its bound ATP, resulting in the formation of a stable complex. GrpE releases ADP from DnaK; ATP binding to DnaK triggers the release of the substrate protein, thus completing the reaction cycle. Several rounds of ATP-dependent interactions between DnaJ, DnaK and GrpE are required for fully efficient folding.</text>
</comment>
<dbReference type="InterPro" id="IPR009012">
    <property type="entry name" value="GrpE_head"/>
</dbReference>
<dbReference type="AlphaFoldDB" id="A0A172WEG2"/>
<accession>A0A172WEG2</accession>
<dbReference type="PROSITE" id="PS01071">
    <property type="entry name" value="GRPE"/>
    <property type="match status" value="1"/>
</dbReference>
<evidence type="ECO:0000256" key="11">
    <source>
        <dbReference type="RuleBase" id="RU000639"/>
    </source>
</evidence>
<dbReference type="SUPFAM" id="SSF51064">
    <property type="entry name" value="Head domain of nucleotide exchange factor GrpE"/>
    <property type="match status" value="1"/>
</dbReference>
<dbReference type="GO" id="GO:0005829">
    <property type="term" value="C:cytosol"/>
    <property type="evidence" value="ECO:0007669"/>
    <property type="project" value="TreeGrafter"/>
</dbReference>
<sequence length="176" mass="20639">MENINQNENSSIIDSNLLSEKIDILNKNIEDLNSDLLKKKILRSERIRLFRNRIEKDISNTHKFSLSNFISSLLPIIDNVERALHLFDKNDKNLTPIFCELENIFQSFLKFLEKFGIKVIDEFNVPFNPEMHQAMVTKPCNDNKKENYVISIMQKGYLINERLLRPALVVVSKFQP</sequence>
<dbReference type="InterPro" id="IPR013805">
    <property type="entry name" value="GrpE_CC"/>
</dbReference>
<evidence type="ECO:0000256" key="10">
    <source>
        <dbReference type="HAMAP-Rule" id="MF_01151"/>
    </source>
</evidence>
<evidence type="ECO:0000256" key="1">
    <source>
        <dbReference type="ARBA" id="ARBA00004496"/>
    </source>
</evidence>
<dbReference type="Proteomes" id="UP000077654">
    <property type="component" value="Chromosome"/>
</dbReference>
<evidence type="ECO:0000256" key="2">
    <source>
        <dbReference type="ARBA" id="ARBA00009054"/>
    </source>
</evidence>
<proteinExistence type="inferred from homology"/>
<dbReference type="Pfam" id="PF01025">
    <property type="entry name" value="GrpE"/>
    <property type="match status" value="1"/>
</dbReference>
<dbReference type="PANTHER" id="PTHR21237">
    <property type="entry name" value="GRPE PROTEIN"/>
    <property type="match status" value="1"/>
</dbReference>
<keyword evidence="5 10" id="KW-0346">Stress response</keyword>
<evidence type="ECO:0000256" key="4">
    <source>
        <dbReference type="ARBA" id="ARBA00022490"/>
    </source>
</evidence>
<evidence type="ECO:0000313" key="13">
    <source>
        <dbReference type="EMBL" id="ANF17305.1"/>
    </source>
</evidence>
<dbReference type="GO" id="GO:0051082">
    <property type="term" value="F:unfolded protein binding"/>
    <property type="evidence" value="ECO:0007669"/>
    <property type="project" value="TreeGrafter"/>
</dbReference>
<comment type="subcellular location">
    <subcellularLocation>
        <location evidence="1 10">Cytoplasm</location>
    </subcellularLocation>
</comment>
<comment type="subunit">
    <text evidence="3 10">Homodimer.</text>
</comment>
<keyword evidence="14" id="KW-1185">Reference proteome</keyword>
<dbReference type="CDD" id="cd00446">
    <property type="entry name" value="GrpE"/>
    <property type="match status" value="1"/>
</dbReference>
<evidence type="ECO:0000256" key="5">
    <source>
        <dbReference type="ARBA" id="ARBA00023016"/>
    </source>
</evidence>
<dbReference type="GO" id="GO:0006457">
    <property type="term" value="P:protein folding"/>
    <property type="evidence" value="ECO:0007669"/>
    <property type="project" value="InterPro"/>
</dbReference>
<keyword evidence="4 10" id="KW-0963">Cytoplasm</keyword>
<dbReference type="Gene3D" id="3.90.20.20">
    <property type="match status" value="1"/>
</dbReference>
<evidence type="ECO:0000256" key="12">
    <source>
        <dbReference type="RuleBase" id="RU004478"/>
    </source>
</evidence>
<dbReference type="FunFam" id="2.30.22.10:FF:000001">
    <property type="entry name" value="Protein GrpE"/>
    <property type="match status" value="1"/>
</dbReference>
<dbReference type="PRINTS" id="PR00773">
    <property type="entry name" value="GRPEPROTEIN"/>
</dbReference>
<dbReference type="PANTHER" id="PTHR21237:SF23">
    <property type="entry name" value="GRPE PROTEIN HOMOLOG, MITOCHONDRIAL"/>
    <property type="match status" value="1"/>
</dbReference>
<dbReference type="Gene3D" id="2.30.22.10">
    <property type="entry name" value="Head domain of nucleotide exchange factor GrpE"/>
    <property type="match status" value="1"/>
</dbReference>
<evidence type="ECO:0000256" key="8">
    <source>
        <dbReference type="ARBA" id="ARBA00072274"/>
    </source>
</evidence>
<dbReference type="PATRIC" id="fig|118110.3.peg.236"/>
<evidence type="ECO:0000256" key="7">
    <source>
        <dbReference type="ARBA" id="ARBA00053401"/>
    </source>
</evidence>
<dbReference type="SUPFAM" id="SSF58014">
    <property type="entry name" value="Coiled-coil domain of nucleotide exchange factor GrpE"/>
    <property type="match status" value="1"/>
</dbReference>
<dbReference type="STRING" id="118110.XW81_01180"/>
<evidence type="ECO:0000313" key="14">
    <source>
        <dbReference type="Proteomes" id="UP000077654"/>
    </source>
</evidence>
<protein>
    <recommendedName>
        <fullName evidence="8 10">Protein GrpE</fullName>
    </recommendedName>
    <alternativeName>
        <fullName evidence="9 10">HSP-70 cofactor</fullName>
    </alternativeName>
</protein>
<keyword evidence="6 10" id="KW-0143">Chaperone</keyword>
<dbReference type="HAMAP" id="MF_01151">
    <property type="entry name" value="GrpE"/>
    <property type="match status" value="1"/>
</dbReference>
<reference evidence="13 14" key="1">
    <citation type="submission" date="2015-04" db="EMBL/GenBank/DDBJ databases">
        <title>Buchnera aphidicola assembly.</title>
        <authorList>
            <person name="Zhang Y."/>
        </authorList>
    </citation>
    <scope>NUCLEOTIDE SEQUENCE [LARGE SCALE GENOMIC DNA]</scope>
    <source>
        <strain evidence="13 14">SC</strain>
    </source>
</reference>
<gene>
    <name evidence="10" type="primary">grpE</name>
    <name evidence="13" type="ORF">XW81_01180</name>
</gene>
<dbReference type="GO" id="GO:0051087">
    <property type="term" value="F:protein-folding chaperone binding"/>
    <property type="evidence" value="ECO:0007669"/>
    <property type="project" value="InterPro"/>
</dbReference>
<dbReference type="InterPro" id="IPR000740">
    <property type="entry name" value="GrpE"/>
</dbReference>
<evidence type="ECO:0000256" key="3">
    <source>
        <dbReference type="ARBA" id="ARBA00011738"/>
    </source>
</evidence>
<evidence type="ECO:0000256" key="9">
    <source>
        <dbReference type="ARBA" id="ARBA00076414"/>
    </source>
</evidence>
<dbReference type="GO" id="GO:0000774">
    <property type="term" value="F:adenyl-nucleotide exchange factor activity"/>
    <property type="evidence" value="ECO:0007669"/>
    <property type="project" value="InterPro"/>
</dbReference>
<organism evidence="13 14">
    <name type="scientific">Buchnera aphidicola subsp. Schlechtendalia chinensis</name>
    <dbReference type="NCBI Taxonomy" id="118110"/>
    <lineage>
        <taxon>Bacteria</taxon>
        <taxon>Pseudomonadati</taxon>
        <taxon>Pseudomonadota</taxon>
        <taxon>Gammaproteobacteria</taxon>
        <taxon>Enterobacterales</taxon>
        <taxon>Erwiniaceae</taxon>
        <taxon>Buchnera</taxon>
    </lineage>
</organism>
<evidence type="ECO:0000256" key="6">
    <source>
        <dbReference type="ARBA" id="ARBA00023186"/>
    </source>
</evidence>
<name>A0A172WEG2_BUCSC</name>